<dbReference type="RefSeq" id="WP_265417410.1">
    <property type="nucleotide sequence ID" value="NZ_CP093443.1"/>
</dbReference>
<evidence type="ECO:0000313" key="1">
    <source>
        <dbReference type="EMBL" id="UVI34730.1"/>
    </source>
</evidence>
<evidence type="ECO:0000313" key="2">
    <source>
        <dbReference type="Proteomes" id="UP001064879"/>
    </source>
</evidence>
<protein>
    <submittedName>
        <fullName evidence="1">Uncharacterized protein</fullName>
    </submittedName>
</protein>
<sequence length="365" mass="41132">MTISDYLPKDHRPIYGTSVRPEQFEPIDTATKQGWRINARTTQGDQGEFTITLANDTDQPTEHDEQSLGSRLATCDVVVEGEQRSVKHPYSKRIGGLATVADWYDAIAIEDAKGHETEHNSAWSGQDLESAFSRMEHNIVAYGRDEVAVESFSAAAEVSKWLDNALSTTQVRTEVWQVRNAFEAEKIADQTMLRRFNNDEVDGWAPIPFSTSYISQDWMESAFGDKKYSPFVHIRMLGAQREHLEADYALSWKQLTEAGDLTRDDSPLESGSDDWLVIRVLDSDVALPLPWPGANIAVHHDEDGAQVGIDVLVTEKQDRSNRKQRAWESEWGRFLDERITLTGAEIAEGINRAEGELHALIEEEQ</sequence>
<keyword evidence="2" id="KW-1185">Reference proteome</keyword>
<accession>A0ABY5SKP2</accession>
<dbReference type="EMBL" id="CP093443">
    <property type="protein sequence ID" value="UVI34730.1"/>
    <property type="molecule type" value="Genomic_DNA"/>
</dbReference>
<proteinExistence type="predicted"/>
<name>A0ABY5SKP2_9MICO</name>
<organism evidence="1 2">
    <name type="scientific">Brevibacterium spongiae</name>
    <dbReference type="NCBI Taxonomy" id="2909672"/>
    <lineage>
        <taxon>Bacteria</taxon>
        <taxon>Bacillati</taxon>
        <taxon>Actinomycetota</taxon>
        <taxon>Actinomycetes</taxon>
        <taxon>Micrococcales</taxon>
        <taxon>Brevibacteriaceae</taxon>
        <taxon>Brevibacterium</taxon>
    </lineage>
</organism>
<dbReference type="Proteomes" id="UP001064879">
    <property type="component" value="Chromosome"/>
</dbReference>
<reference evidence="1" key="1">
    <citation type="submission" date="2022-03" db="EMBL/GenBank/DDBJ databases">
        <title>Brevibacterium spongiae sp. nov., isolated from marine sponge.</title>
        <authorList>
            <person name="Li Z."/>
            <person name="Zhang M."/>
        </authorList>
    </citation>
    <scope>NUCLEOTIDE SEQUENCE</scope>
    <source>
        <strain evidence="1">WHS-Z9</strain>
    </source>
</reference>
<gene>
    <name evidence="1" type="ORF">L1F31_11375</name>
</gene>